<dbReference type="PROSITE" id="PS00583">
    <property type="entry name" value="PFKB_KINASES_1"/>
    <property type="match status" value="1"/>
</dbReference>
<feature type="domain" description="Carbohydrate kinase PfkB" evidence="5">
    <location>
        <begin position="8"/>
        <end position="298"/>
    </location>
</feature>
<keyword evidence="3 4" id="KW-0418">Kinase</keyword>
<accession>A0A1M4XMM7</accession>
<keyword evidence="7" id="KW-1185">Reference proteome</keyword>
<sequence>MLKTFDAAIIGAAIIDIPAGPVDASVFETGSHPVPSVTMSLGGDAMNQAALLANLGHSVELISKIGADLPGQMILDYCHQTFINTEHVIRDPAISTGINLVLVDAAGERSFITSQRGSLRRLTLEDIPLDIFSDTSLISFASIFVFPYLRAPELAAIFQAAKKAGAILCADMTKRKNQETIEDMRPYLPYVDYLFPNLEEARLVTGLKDPEQIADAFLQAGVGHIVIKLGARGCLCASAGERFYTRAYPGARCVDTTGAGDAFAGGFIHGLLNHRGLKVCARYANAAASIAVERPGALQNEIHLEEILRRADEI</sequence>
<dbReference type="AlphaFoldDB" id="A0A1M4XMM7"/>
<dbReference type="Proteomes" id="UP000184245">
    <property type="component" value="Unassembled WGS sequence"/>
</dbReference>
<dbReference type="GO" id="GO:0006796">
    <property type="term" value="P:phosphate-containing compound metabolic process"/>
    <property type="evidence" value="ECO:0007669"/>
    <property type="project" value="UniProtKB-ARBA"/>
</dbReference>
<dbReference type="InterPro" id="IPR029056">
    <property type="entry name" value="Ribokinase-like"/>
</dbReference>
<dbReference type="InterPro" id="IPR002139">
    <property type="entry name" value="Ribo/fructo_kinase"/>
</dbReference>
<evidence type="ECO:0000259" key="5">
    <source>
        <dbReference type="Pfam" id="PF00294"/>
    </source>
</evidence>
<gene>
    <name evidence="6" type="ORF">SAMN02745158_02033</name>
</gene>
<protein>
    <submittedName>
        <fullName evidence="6">Sugar or nucleoside kinase, ribokinase family</fullName>
    </submittedName>
</protein>
<evidence type="ECO:0000256" key="1">
    <source>
        <dbReference type="ARBA" id="ARBA00010688"/>
    </source>
</evidence>
<evidence type="ECO:0000256" key="4">
    <source>
        <dbReference type="RuleBase" id="RU003704"/>
    </source>
</evidence>
<comment type="similarity">
    <text evidence="1 4">Belongs to the carbohydrate kinase PfkB family.</text>
</comment>
<dbReference type="RefSeq" id="WP_072851296.1">
    <property type="nucleotide sequence ID" value="NZ_FQVI01000009.1"/>
</dbReference>
<dbReference type="InterPro" id="IPR002173">
    <property type="entry name" value="Carboh/pur_kinase_PfkB_CS"/>
</dbReference>
<dbReference type="STRING" id="1122155.SAMN02745158_02033"/>
<dbReference type="Gene3D" id="3.40.1190.20">
    <property type="match status" value="1"/>
</dbReference>
<evidence type="ECO:0000256" key="3">
    <source>
        <dbReference type="ARBA" id="ARBA00022777"/>
    </source>
</evidence>
<dbReference type="InterPro" id="IPR011611">
    <property type="entry name" value="PfkB_dom"/>
</dbReference>
<evidence type="ECO:0000313" key="7">
    <source>
        <dbReference type="Proteomes" id="UP000184245"/>
    </source>
</evidence>
<dbReference type="EMBL" id="FQVI01000009">
    <property type="protein sequence ID" value="SHE94668.1"/>
    <property type="molecule type" value="Genomic_DNA"/>
</dbReference>
<keyword evidence="2 4" id="KW-0808">Transferase</keyword>
<reference evidence="6 7" key="1">
    <citation type="submission" date="2016-11" db="EMBL/GenBank/DDBJ databases">
        <authorList>
            <person name="Jaros S."/>
            <person name="Januszkiewicz K."/>
            <person name="Wedrychowicz H."/>
        </authorList>
    </citation>
    <scope>NUCLEOTIDE SEQUENCE [LARGE SCALE GENOMIC DNA]</scope>
    <source>
        <strain evidence="6 7">DSM 17459</strain>
    </source>
</reference>
<dbReference type="PANTHER" id="PTHR10584">
    <property type="entry name" value="SUGAR KINASE"/>
    <property type="match status" value="1"/>
</dbReference>
<dbReference type="Pfam" id="PF00294">
    <property type="entry name" value="PfkB"/>
    <property type="match status" value="1"/>
</dbReference>
<dbReference type="GO" id="GO:0005829">
    <property type="term" value="C:cytosol"/>
    <property type="evidence" value="ECO:0007669"/>
    <property type="project" value="TreeGrafter"/>
</dbReference>
<dbReference type="SUPFAM" id="SSF53613">
    <property type="entry name" value="Ribokinase-like"/>
    <property type="match status" value="1"/>
</dbReference>
<proteinExistence type="inferred from homology"/>
<dbReference type="GO" id="GO:0016301">
    <property type="term" value="F:kinase activity"/>
    <property type="evidence" value="ECO:0007669"/>
    <property type="project" value="UniProtKB-KW"/>
</dbReference>
<dbReference type="PROSITE" id="PS00584">
    <property type="entry name" value="PFKB_KINASES_2"/>
    <property type="match status" value="1"/>
</dbReference>
<dbReference type="OrthoDB" id="9788681at2"/>
<dbReference type="PRINTS" id="PR00990">
    <property type="entry name" value="RIBOKINASE"/>
</dbReference>
<dbReference type="PANTHER" id="PTHR10584:SF166">
    <property type="entry name" value="RIBOKINASE"/>
    <property type="match status" value="1"/>
</dbReference>
<evidence type="ECO:0000313" key="6">
    <source>
        <dbReference type="EMBL" id="SHE94668.1"/>
    </source>
</evidence>
<dbReference type="CDD" id="cd01166">
    <property type="entry name" value="KdgK"/>
    <property type="match status" value="1"/>
</dbReference>
<evidence type="ECO:0000256" key="2">
    <source>
        <dbReference type="ARBA" id="ARBA00022679"/>
    </source>
</evidence>
<organism evidence="6 7">
    <name type="scientific">Lactonifactor longoviformis DSM 17459</name>
    <dbReference type="NCBI Taxonomy" id="1122155"/>
    <lineage>
        <taxon>Bacteria</taxon>
        <taxon>Bacillati</taxon>
        <taxon>Bacillota</taxon>
        <taxon>Clostridia</taxon>
        <taxon>Eubacteriales</taxon>
        <taxon>Clostridiaceae</taxon>
        <taxon>Lactonifactor</taxon>
    </lineage>
</organism>
<name>A0A1M4XMM7_9CLOT</name>